<dbReference type="CDD" id="cd00130">
    <property type="entry name" value="PAS"/>
    <property type="match status" value="1"/>
</dbReference>
<evidence type="ECO:0000256" key="6">
    <source>
        <dbReference type="ARBA" id="ARBA00022679"/>
    </source>
</evidence>
<evidence type="ECO:0000259" key="21">
    <source>
        <dbReference type="PROSITE" id="PS50109"/>
    </source>
</evidence>
<dbReference type="Pfam" id="PF01627">
    <property type="entry name" value="Hpt"/>
    <property type="match status" value="1"/>
</dbReference>
<dbReference type="PROSITE" id="PS50113">
    <property type="entry name" value="PAC"/>
    <property type="match status" value="1"/>
</dbReference>
<dbReference type="FunFam" id="3.30.450.20:FF:000060">
    <property type="entry name" value="Sensor protein FixL"/>
    <property type="match status" value="1"/>
</dbReference>
<dbReference type="STRING" id="1519643.SAMN06295933_2803"/>
<dbReference type="GO" id="GO:0005886">
    <property type="term" value="C:plasma membrane"/>
    <property type="evidence" value="ECO:0007669"/>
    <property type="project" value="UniProtKB-SubCell"/>
</dbReference>
<dbReference type="Proteomes" id="UP000192906">
    <property type="component" value="Unassembled WGS sequence"/>
</dbReference>
<evidence type="ECO:0000256" key="16">
    <source>
        <dbReference type="ARBA" id="ARBA00068150"/>
    </source>
</evidence>
<comment type="catalytic activity">
    <reaction evidence="1">
        <text>ATP + protein L-histidine = ADP + protein N-phospho-L-histidine.</text>
        <dbReference type="EC" id="2.7.13.3"/>
    </reaction>
</comment>
<sequence length="1470" mass="163564">MKLRHMTMLSIILIALFFAAGQFMVSTLVIKKGFQDLENEKVYASINAAQKSIKNELQTLDALLLDWSSWNDSYDFAQDHNANYIDSNFTIDTFLNQSLAAIILRNINGKIILEQAVNTDGEIDSSLAEDIIKHSSVPLPAIPGIEEGYGGIITLTNGELMLIAKRKILTSDGEGPTMGTMLMARPLSDKILKEISNRLGFPVLIESVNPNLKLLSELSEAKNHQLAIYTDDKTAHGIAPLFDINQTIVAILKTTVNRRISHQGKIISLYHYGSVILILFTVAILGYFLLHKKVLARIEKLSTQVSDIGKTGYAKGRVSVDGNDEIFELSINVNSMLDSIETAGNELFLQSEKVAKNEQYLNRLFNSISAGVFLVDSETRTVIDINDFALKMMGRSREEIIGIPCSHIMGIHTHESCPILDLGVTQDTSKQILLTKNGDRIPIMKSVSTIEKGQHRVLLETFIDITEMEESQNNLVKAKNELEIKVAERTASLRGIIDTAKNGIIVINSRGLITEFSPAAEETFGYKKSEIMGLNISLLMPIPFSEHHDQYIKNNIQGGLPKVVGKQVEVSAKRKDGSIFPMEIAVNSAVVNEDTIFVAVIRDITDRKAMEEALADERERLQYLFDTSPVGVGIAVNDIIKFANPAMTQMGFKVGDNAINNYVHPDKRNKFLEGLERDGNFRNFETELYGEDRNIIDAILSYYKFTYMGEKGTLSWVVDITERKKAEKALAEAKDLAEEATLAKSDFLANMSHEIRTPMNAIIGLSHLAMQTDLTEKQRGYISKVNRSAENLMGILNEVLDFSKIEAGKLDMENINFRLEDVLDDLANILVFRAHESGLELLFDISPDLPTALKGDPLRLGQVLLNLGNNALKFTEKGEIVIGVKQLEQDETNIKLSFSVKDTGIGMTEKQQQKLFQQFSQVDTSTTRKYGGTGLGLAISKKLVEKMGGEIWVESEIDKGTTFNFTVNLMIQEEVAPEITTEGSELGPMNILIVDDNVTARTILAEMLANFGFRTDEAGNGAAAIKLLEKQSDAEKYDLVLMDWNIPSMDGIEISRAMASNKQLKHIPKVIMVTAYGRSEVMSAAAGIENIVGFLSKPIMPSMLLDSIMNAHGRKVKSEKRVPFRQEKINEATAKLQGAYILLVEDNEINQNVAVDLLENYGVTVKIAVNGKEALDILETETFDGILMDCQMPVMDGYTATKKIREQEKFKSLPIIAMTANVMAGDRERSLQAGMNDHIGKPIQISEMLCIMSKWITPSTPSAKPIPAHHEQESDGSTFSTLPGINAESGLARLQGDTKLYKKILFMFENDYTDFESIFRDAHSREDNEAAMRYAHTLKGVAGNIGAEEIEKQAYYLESACKKNKPKHEIDKLLNRVGTALAPVLEGLKNFKYNEPQNNPNSNELSSEQLELKIRQLRILLEESDTEAVSLIEELQSSSEWGLQTGKLELMKKAIDEYEFEDALKILDQL</sequence>
<dbReference type="InterPro" id="IPR003594">
    <property type="entry name" value="HATPase_dom"/>
</dbReference>
<dbReference type="SUPFAM" id="SSF55874">
    <property type="entry name" value="ATPase domain of HSP90 chaperone/DNA topoisomerase II/histidine kinase"/>
    <property type="match status" value="1"/>
</dbReference>
<dbReference type="FunFam" id="1.10.287.130:FF:000002">
    <property type="entry name" value="Two-component osmosensing histidine kinase"/>
    <property type="match status" value="1"/>
</dbReference>
<dbReference type="Gene3D" id="1.20.120.160">
    <property type="entry name" value="HPT domain"/>
    <property type="match status" value="1"/>
</dbReference>
<dbReference type="InterPro" id="IPR001610">
    <property type="entry name" value="PAC"/>
</dbReference>
<dbReference type="OrthoDB" id="9758705at2"/>
<dbReference type="InterPro" id="IPR000014">
    <property type="entry name" value="PAS"/>
</dbReference>
<evidence type="ECO:0000256" key="15">
    <source>
        <dbReference type="ARBA" id="ARBA00064003"/>
    </source>
</evidence>
<keyword evidence="6" id="KW-0808">Transferase</keyword>
<evidence type="ECO:0000256" key="7">
    <source>
        <dbReference type="ARBA" id="ARBA00022692"/>
    </source>
</evidence>
<keyword evidence="10" id="KW-0067">ATP-binding</keyword>
<feature type="modified residue" description="4-aspartylphosphate" evidence="19">
    <location>
        <position position="1189"/>
    </location>
</feature>
<dbReference type="InterPro" id="IPR036097">
    <property type="entry name" value="HisK_dim/P_sf"/>
</dbReference>
<feature type="domain" description="Response regulatory" evidence="22">
    <location>
        <begin position="990"/>
        <end position="1112"/>
    </location>
</feature>
<feature type="domain" description="HAMP" evidence="25">
    <location>
        <begin position="292"/>
        <end position="345"/>
    </location>
</feature>
<dbReference type="PANTHER" id="PTHR45339:SF1">
    <property type="entry name" value="HYBRID SIGNAL TRANSDUCTION HISTIDINE KINASE J"/>
    <property type="match status" value="1"/>
</dbReference>
<evidence type="ECO:0000256" key="4">
    <source>
        <dbReference type="ARBA" id="ARBA00022475"/>
    </source>
</evidence>
<evidence type="ECO:0000256" key="2">
    <source>
        <dbReference type="ARBA" id="ARBA00004651"/>
    </source>
</evidence>
<dbReference type="SMART" id="SM00388">
    <property type="entry name" value="HisKA"/>
    <property type="match status" value="1"/>
</dbReference>
<comment type="subcellular location">
    <subcellularLocation>
        <location evidence="2">Cell membrane</location>
        <topology evidence="2">Multi-pass membrane protein</topology>
    </subcellularLocation>
</comment>
<keyword evidence="13 20" id="KW-0472">Membrane</keyword>
<dbReference type="Gene3D" id="6.10.340.10">
    <property type="match status" value="1"/>
</dbReference>
<accession>A0A1X7E9N3</accession>
<dbReference type="CDD" id="cd16922">
    <property type="entry name" value="HATPase_EvgS-ArcB-TorS-like"/>
    <property type="match status" value="1"/>
</dbReference>
<dbReference type="SMART" id="SM00448">
    <property type="entry name" value="REC"/>
    <property type="match status" value="2"/>
</dbReference>
<comment type="subunit">
    <text evidence="15">At low DSF concentrations, interacts with RpfF.</text>
</comment>
<dbReference type="Pfam" id="PF13426">
    <property type="entry name" value="PAS_9"/>
    <property type="match status" value="2"/>
</dbReference>
<dbReference type="Pfam" id="PF00512">
    <property type="entry name" value="HisKA"/>
    <property type="match status" value="1"/>
</dbReference>
<evidence type="ECO:0000256" key="3">
    <source>
        <dbReference type="ARBA" id="ARBA00012438"/>
    </source>
</evidence>
<dbReference type="InterPro" id="IPR003661">
    <property type="entry name" value="HisK_dim/P_dom"/>
</dbReference>
<dbReference type="Gene3D" id="3.40.50.2300">
    <property type="match status" value="2"/>
</dbReference>
<keyword evidence="8" id="KW-0547">Nucleotide-binding</keyword>
<protein>
    <recommendedName>
        <fullName evidence="17">Sensor protein FixL</fullName>
        <ecNumber evidence="3">2.7.13.3</ecNumber>
    </recommendedName>
    <alternativeName>
        <fullName evidence="16">Sensory/regulatory protein RpfC</fullName>
    </alternativeName>
</protein>
<dbReference type="SUPFAM" id="SSF52172">
    <property type="entry name" value="CheY-like"/>
    <property type="match status" value="2"/>
</dbReference>
<feature type="modified residue" description="4-aspartylphosphate" evidence="19">
    <location>
        <position position="1043"/>
    </location>
</feature>
<dbReference type="InterPro" id="IPR008207">
    <property type="entry name" value="Sig_transdc_His_kin_Hpt_dom"/>
</dbReference>
<keyword evidence="7 20" id="KW-0812">Transmembrane</keyword>
<dbReference type="SMART" id="SM00073">
    <property type="entry name" value="HPT"/>
    <property type="match status" value="1"/>
</dbReference>
<dbReference type="SMART" id="SM00086">
    <property type="entry name" value="PAC"/>
    <property type="match status" value="3"/>
</dbReference>
<dbReference type="PROSITE" id="PS50112">
    <property type="entry name" value="PAS"/>
    <property type="match status" value="2"/>
</dbReference>
<evidence type="ECO:0000256" key="8">
    <source>
        <dbReference type="ARBA" id="ARBA00022741"/>
    </source>
</evidence>
<dbReference type="InterPro" id="IPR035965">
    <property type="entry name" value="PAS-like_dom_sf"/>
</dbReference>
<reference evidence="28" key="1">
    <citation type="submission" date="2017-04" db="EMBL/GenBank/DDBJ databases">
        <authorList>
            <person name="Varghese N."/>
            <person name="Submissions S."/>
        </authorList>
    </citation>
    <scope>NUCLEOTIDE SEQUENCE [LARGE SCALE GENOMIC DNA]</scope>
    <source>
        <strain evidence="28">K3S</strain>
    </source>
</reference>
<feature type="transmembrane region" description="Helical" evidence="20">
    <location>
        <begin position="269"/>
        <end position="290"/>
    </location>
</feature>
<evidence type="ECO:0000256" key="14">
    <source>
        <dbReference type="ARBA" id="ARBA00059827"/>
    </source>
</evidence>
<dbReference type="InterPro" id="IPR011006">
    <property type="entry name" value="CheY-like_superfamily"/>
</dbReference>
<dbReference type="CDD" id="cd00082">
    <property type="entry name" value="HisKA"/>
    <property type="match status" value="1"/>
</dbReference>
<evidence type="ECO:0000259" key="25">
    <source>
        <dbReference type="PROSITE" id="PS50885"/>
    </source>
</evidence>
<evidence type="ECO:0000259" key="24">
    <source>
        <dbReference type="PROSITE" id="PS50113"/>
    </source>
</evidence>
<evidence type="ECO:0000256" key="20">
    <source>
        <dbReference type="SAM" id="Phobius"/>
    </source>
</evidence>
<feature type="domain" description="PAS" evidence="23">
    <location>
        <begin position="357"/>
        <end position="402"/>
    </location>
</feature>
<keyword evidence="11 20" id="KW-1133">Transmembrane helix</keyword>
<dbReference type="FunFam" id="3.30.565.10:FF:000010">
    <property type="entry name" value="Sensor histidine kinase RcsC"/>
    <property type="match status" value="1"/>
</dbReference>
<dbReference type="SUPFAM" id="SSF47226">
    <property type="entry name" value="Histidine-containing phosphotransfer domain, HPT domain"/>
    <property type="match status" value="1"/>
</dbReference>
<feature type="modified residue" description="Phosphohistidine" evidence="18">
    <location>
        <position position="1336"/>
    </location>
</feature>
<evidence type="ECO:0000256" key="10">
    <source>
        <dbReference type="ARBA" id="ARBA00022840"/>
    </source>
</evidence>
<evidence type="ECO:0000313" key="27">
    <source>
        <dbReference type="EMBL" id="SMF29941.1"/>
    </source>
</evidence>
<dbReference type="SUPFAM" id="SSF55785">
    <property type="entry name" value="PYP-like sensor domain (PAS domain)"/>
    <property type="match status" value="3"/>
</dbReference>
<dbReference type="InterPro" id="IPR036890">
    <property type="entry name" value="HATPase_C_sf"/>
</dbReference>
<proteinExistence type="predicted"/>
<dbReference type="InterPro" id="IPR001789">
    <property type="entry name" value="Sig_transdc_resp-reg_receiver"/>
</dbReference>
<dbReference type="EMBL" id="FWZU01000004">
    <property type="protein sequence ID" value="SMF29941.1"/>
    <property type="molecule type" value="Genomic_DNA"/>
</dbReference>
<feature type="domain" description="PAS" evidence="23">
    <location>
        <begin position="489"/>
        <end position="559"/>
    </location>
</feature>
<evidence type="ECO:0000259" key="22">
    <source>
        <dbReference type="PROSITE" id="PS50110"/>
    </source>
</evidence>
<dbReference type="InterPro" id="IPR004358">
    <property type="entry name" value="Sig_transdc_His_kin-like_C"/>
</dbReference>
<keyword evidence="5 19" id="KW-0597">Phosphoprotein</keyword>
<evidence type="ECO:0000259" key="26">
    <source>
        <dbReference type="PROSITE" id="PS50894"/>
    </source>
</evidence>
<feature type="domain" description="PAC" evidence="24">
    <location>
        <begin position="566"/>
        <end position="616"/>
    </location>
</feature>
<evidence type="ECO:0000256" key="19">
    <source>
        <dbReference type="PROSITE-ProRule" id="PRU00169"/>
    </source>
</evidence>
<dbReference type="SUPFAM" id="SSF47384">
    <property type="entry name" value="Homodimeric domain of signal transducing histidine kinase"/>
    <property type="match status" value="1"/>
</dbReference>
<comment type="function">
    <text evidence="14">Putative oxygen sensor; modulates the activity of FixJ, a transcriptional activator of nitrogen fixation fixK gene. FixL probably acts as a kinase that phosphorylates FixJ.</text>
</comment>
<dbReference type="PRINTS" id="PR00344">
    <property type="entry name" value="BCTRLSENSOR"/>
</dbReference>
<dbReference type="InterPro" id="IPR000700">
    <property type="entry name" value="PAS-assoc_C"/>
</dbReference>
<dbReference type="PANTHER" id="PTHR45339">
    <property type="entry name" value="HYBRID SIGNAL TRANSDUCTION HISTIDINE KINASE J"/>
    <property type="match status" value="1"/>
</dbReference>
<evidence type="ECO:0000256" key="12">
    <source>
        <dbReference type="ARBA" id="ARBA00023012"/>
    </source>
</evidence>
<dbReference type="GO" id="GO:0006355">
    <property type="term" value="P:regulation of DNA-templated transcription"/>
    <property type="evidence" value="ECO:0007669"/>
    <property type="project" value="InterPro"/>
</dbReference>
<feature type="domain" description="Histidine kinase" evidence="21">
    <location>
        <begin position="750"/>
        <end position="971"/>
    </location>
</feature>
<dbReference type="SMART" id="SM00091">
    <property type="entry name" value="PAS"/>
    <property type="match status" value="3"/>
</dbReference>
<dbReference type="EC" id="2.7.13.3" evidence="3"/>
<dbReference type="PROSITE" id="PS50109">
    <property type="entry name" value="HIS_KIN"/>
    <property type="match status" value="1"/>
</dbReference>
<evidence type="ECO:0000256" key="13">
    <source>
        <dbReference type="ARBA" id="ARBA00023136"/>
    </source>
</evidence>
<dbReference type="CDD" id="cd00088">
    <property type="entry name" value="HPT"/>
    <property type="match status" value="1"/>
</dbReference>
<evidence type="ECO:0000256" key="1">
    <source>
        <dbReference type="ARBA" id="ARBA00000085"/>
    </source>
</evidence>
<dbReference type="PROSITE" id="PS50885">
    <property type="entry name" value="HAMP"/>
    <property type="match status" value="1"/>
</dbReference>
<dbReference type="Pfam" id="PF05228">
    <property type="entry name" value="CHASE4"/>
    <property type="match status" value="1"/>
</dbReference>
<dbReference type="PROSITE" id="PS50110">
    <property type="entry name" value="RESPONSE_REGULATORY"/>
    <property type="match status" value="2"/>
</dbReference>
<keyword evidence="12" id="KW-0902">Two-component regulatory system</keyword>
<dbReference type="Pfam" id="PF02518">
    <property type="entry name" value="HATPase_c"/>
    <property type="match status" value="1"/>
</dbReference>
<feature type="domain" description="HPt" evidence="26">
    <location>
        <begin position="1297"/>
        <end position="1391"/>
    </location>
</feature>
<evidence type="ECO:0000256" key="17">
    <source>
        <dbReference type="ARBA" id="ARBA00070616"/>
    </source>
</evidence>
<dbReference type="NCBIfam" id="TIGR00229">
    <property type="entry name" value="sensory_box"/>
    <property type="match status" value="2"/>
</dbReference>
<evidence type="ECO:0000256" key="18">
    <source>
        <dbReference type="PROSITE-ProRule" id="PRU00110"/>
    </source>
</evidence>
<dbReference type="InterPro" id="IPR003660">
    <property type="entry name" value="HAMP_dom"/>
</dbReference>
<dbReference type="Gene3D" id="3.30.450.20">
    <property type="entry name" value="PAS domain"/>
    <property type="match status" value="3"/>
</dbReference>
<dbReference type="InterPro" id="IPR007892">
    <property type="entry name" value="CHASE4"/>
</dbReference>
<evidence type="ECO:0000256" key="9">
    <source>
        <dbReference type="ARBA" id="ARBA00022777"/>
    </source>
</evidence>
<keyword evidence="28" id="KW-1185">Reference proteome</keyword>
<dbReference type="Gene3D" id="1.10.287.130">
    <property type="match status" value="1"/>
</dbReference>
<dbReference type="Pfam" id="PF00072">
    <property type="entry name" value="Response_reg"/>
    <property type="match status" value="2"/>
</dbReference>
<dbReference type="InterPro" id="IPR036641">
    <property type="entry name" value="HPT_dom_sf"/>
</dbReference>
<dbReference type="GO" id="GO:0000155">
    <property type="term" value="F:phosphorelay sensor kinase activity"/>
    <property type="evidence" value="ECO:0007669"/>
    <property type="project" value="InterPro"/>
</dbReference>
<keyword evidence="9" id="KW-0418">Kinase</keyword>
<dbReference type="PROSITE" id="PS50894">
    <property type="entry name" value="HPT"/>
    <property type="match status" value="1"/>
</dbReference>
<evidence type="ECO:0000256" key="5">
    <source>
        <dbReference type="ARBA" id="ARBA00022553"/>
    </source>
</evidence>
<feature type="domain" description="Response regulatory" evidence="22">
    <location>
        <begin position="1140"/>
        <end position="1256"/>
    </location>
</feature>
<dbReference type="CDD" id="cd17546">
    <property type="entry name" value="REC_hyHK_CKI1_RcsC-like"/>
    <property type="match status" value="2"/>
</dbReference>
<keyword evidence="4" id="KW-1003">Cell membrane</keyword>
<evidence type="ECO:0000259" key="23">
    <source>
        <dbReference type="PROSITE" id="PS50112"/>
    </source>
</evidence>
<dbReference type="RefSeq" id="WP_085103245.1">
    <property type="nucleotide sequence ID" value="NZ_FWZU01000004.1"/>
</dbReference>
<evidence type="ECO:0000313" key="28">
    <source>
        <dbReference type="Proteomes" id="UP000192906"/>
    </source>
</evidence>
<name>A0A1X7E9N3_9BACT</name>
<dbReference type="InterPro" id="IPR013767">
    <property type="entry name" value="PAS_fold"/>
</dbReference>
<dbReference type="InterPro" id="IPR005467">
    <property type="entry name" value="His_kinase_dom"/>
</dbReference>
<organism evidence="27 28">
    <name type="scientific">Desulfovibrio gilichinskyi</name>
    <dbReference type="NCBI Taxonomy" id="1519643"/>
    <lineage>
        <taxon>Bacteria</taxon>
        <taxon>Pseudomonadati</taxon>
        <taxon>Thermodesulfobacteriota</taxon>
        <taxon>Desulfovibrionia</taxon>
        <taxon>Desulfovibrionales</taxon>
        <taxon>Desulfovibrionaceae</taxon>
        <taxon>Desulfovibrio</taxon>
    </lineage>
</organism>
<dbReference type="Gene3D" id="3.30.565.10">
    <property type="entry name" value="Histidine kinase-like ATPase, C-terminal domain"/>
    <property type="match status" value="1"/>
</dbReference>
<gene>
    <name evidence="27" type="ORF">SAMN06295933_2803</name>
</gene>
<evidence type="ECO:0000256" key="11">
    <source>
        <dbReference type="ARBA" id="ARBA00022989"/>
    </source>
</evidence>
<dbReference type="Pfam" id="PF00989">
    <property type="entry name" value="PAS"/>
    <property type="match status" value="1"/>
</dbReference>
<dbReference type="SMART" id="SM00387">
    <property type="entry name" value="HATPase_c"/>
    <property type="match status" value="1"/>
</dbReference>
<dbReference type="GO" id="GO:0005524">
    <property type="term" value="F:ATP binding"/>
    <property type="evidence" value="ECO:0007669"/>
    <property type="project" value="UniProtKB-KW"/>
</dbReference>